<evidence type="ECO:0000259" key="1">
    <source>
        <dbReference type="Pfam" id="PF00144"/>
    </source>
</evidence>
<protein>
    <submittedName>
        <fullName evidence="2">Beta-lactamase family protein</fullName>
    </submittedName>
</protein>
<dbReference type="RefSeq" id="WP_147090000.1">
    <property type="nucleotide sequence ID" value="NZ_BAABJD010000001.1"/>
</dbReference>
<dbReference type="PANTHER" id="PTHR43283">
    <property type="entry name" value="BETA-LACTAMASE-RELATED"/>
    <property type="match status" value="1"/>
</dbReference>
<accession>A0A5B8S493</accession>
<dbReference type="Proteomes" id="UP000321172">
    <property type="component" value="Chromosome"/>
</dbReference>
<gene>
    <name evidence="2" type="ORF">FRF71_07390</name>
</gene>
<evidence type="ECO:0000313" key="3">
    <source>
        <dbReference type="Proteomes" id="UP000321172"/>
    </source>
</evidence>
<dbReference type="OrthoDB" id="9808046at2"/>
<organism evidence="2 3">
    <name type="scientific">Novosphingobium ginsenosidimutans</name>
    <dbReference type="NCBI Taxonomy" id="1176536"/>
    <lineage>
        <taxon>Bacteria</taxon>
        <taxon>Pseudomonadati</taxon>
        <taxon>Pseudomonadota</taxon>
        <taxon>Alphaproteobacteria</taxon>
        <taxon>Sphingomonadales</taxon>
        <taxon>Sphingomonadaceae</taxon>
        <taxon>Novosphingobium</taxon>
    </lineage>
</organism>
<evidence type="ECO:0000313" key="2">
    <source>
        <dbReference type="EMBL" id="QEA15968.1"/>
    </source>
</evidence>
<reference evidence="2 3" key="1">
    <citation type="journal article" date="2013" name="J. Microbiol. Biotechnol.">
        <title>Novosphingobium ginsenosidimutans sp. nov., with the ability to convert ginsenoside.</title>
        <authorList>
            <person name="Kim J.K."/>
            <person name="He D."/>
            <person name="Liu Q.M."/>
            <person name="Park H.Y."/>
            <person name="Jung M.S."/>
            <person name="Yoon M.H."/>
            <person name="Kim S.C."/>
            <person name="Im W.T."/>
        </authorList>
    </citation>
    <scope>NUCLEOTIDE SEQUENCE [LARGE SCALE GENOMIC DNA]</scope>
    <source>
        <strain evidence="2 3">FW-6</strain>
    </source>
</reference>
<name>A0A5B8S493_9SPHN</name>
<dbReference type="InterPro" id="IPR012338">
    <property type="entry name" value="Beta-lactam/transpept-like"/>
</dbReference>
<dbReference type="InterPro" id="IPR050789">
    <property type="entry name" value="Diverse_Enzym_Activities"/>
</dbReference>
<dbReference type="KEGG" id="ngf:FRF71_07390"/>
<keyword evidence="3" id="KW-1185">Reference proteome</keyword>
<dbReference type="PANTHER" id="PTHR43283:SF3">
    <property type="entry name" value="BETA-LACTAMASE FAMILY PROTEIN (AFU_ORTHOLOGUE AFUA_5G07500)"/>
    <property type="match status" value="1"/>
</dbReference>
<dbReference type="Gene3D" id="3.40.710.10">
    <property type="entry name" value="DD-peptidase/beta-lactamase superfamily"/>
    <property type="match status" value="1"/>
</dbReference>
<feature type="domain" description="Beta-lactamase-related" evidence="1">
    <location>
        <begin position="12"/>
        <end position="358"/>
    </location>
</feature>
<dbReference type="Pfam" id="PF00144">
    <property type="entry name" value="Beta-lactamase"/>
    <property type="match status" value="1"/>
</dbReference>
<dbReference type="InterPro" id="IPR001466">
    <property type="entry name" value="Beta-lactam-related"/>
</dbReference>
<dbReference type="EMBL" id="CP042345">
    <property type="protein sequence ID" value="QEA15968.1"/>
    <property type="molecule type" value="Genomic_DNA"/>
</dbReference>
<dbReference type="SUPFAM" id="SSF56601">
    <property type="entry name" value="beta-lactamase/transpeptidase-like"/>
    <property type="match status" value="1"/>
</dbReference>
<dbReference type="AlphaFoldDB" id="A0A5B8S493"/>
<sequence>MSQTTPFAAAFAEANLPGAVGLIVDRGGVRHAEVLGHADLASGVPMQLDTVCQIASMTKALVSTGAMQLVEQGRLELDADVGALLPELANPQVLTGFDADGKPQLRPATRAITLRHLLTHTAGLGYFFVHPEVLQYFNAVGMPMPGSRASVTMPLMFDPGERWEYSVATDWVGLAIEAATGERLNDYLNANLFEPLGMTSTAFRETLPADAARVHVRAGETLSPVDIYLGGGEFDGGGGGITSTAPDYAQFVRMVLNGGELEGKRVLSTATIAEMSRNQVAPLRAGYMGSAMPQLAAPYDTFPDQHTGWGLGFLINPEKGPNGRSPGSLAWAGIFNSYYWIDPVAGLGGVFVSQLQPFGDKGALACFGALEAMAYA</sequence>
<proteinExistence type="predicted"/>